<dbReference type="Proteomes" id="UP000009168">
    <property type="component" value="Unassembled WGS sequence"/>
</dbReference>
<organism evidence="3 4">
    <name type="scientific">Tetrahymena thermophila (strain SB210)</name>
    <dbReference type="NCBI Taxonomy" id="312017"/>
    <lineage>
        <taxon>Eukaryota</taxon>
        <taxon>Sar</taxon>
        <taxon>Alveolata</taxon>
        <taxon>Ciliophora</taxon>
        <taxon>Intramacronucleata</taxon>
        <taxon>Oligohymenophorea</taxon>
        <taxon>Hymenostomatida</taxon>
        <taxon>Tetrahymenina</taxon>
        <taxon>Tetrahymenidae</taxon>
        <taxon>Tetrahymena</taxon>
    </lineage>
</organism>
<feature type="compositionally biased region" description="Basic and acidic residues" evidence="1">
    <location>
        <begin position="163"/>
        <end position="197"/>
    </location>
</feature>
<keyword evidence="4" id="KW-1185">Reference proteome</keyword>
<dbReference type="InParanoid" id="W7XC55"/>
<protein>
    <submittedName>
        <fullName evidence="3">Transmembrane protein, putative</fullName>
    </submittedName>
</protein>
<gene>
    <name evidence="3" type="ORF">TTHERM_000427459</name>
</gene>
<accession>W7XC55</accession>
<evidence type="ECO:0000313" key="4">
    <source>
        <dbReference type="Proteomes" id="UP000009168"/>
    </source>
</evidence>
<keyword evidence="2" id="KW-1133">Transmembrane helix</keyword>
<evidence type="ECO:0000256" key="1">
    <source>
        <dbReference type="SAM" id="MobiDB-lite"/>
    </source>
</evidence>
<dbReference type="GeneID" id="24438909"/>
<dbReference type="EMBL" id="GG662724">
    <property type="protein sequence ID" value="EWS74972.1"/>
    <property type="molecule type" value="Genomic_DNA"/>
</dbReference>
<proteinExistence type="predicted"/>
<dbReference type="RefSeq" id="XP_012652513.1">
    <property type="nucleotide sequence ID" value="XM_012797059.1"/>
</dbReference>
<evidence type="ECO:0000313" key="3">
    <source>
        <dbReference type="EMBL" id="EWS74972.1"/>
    </source>
</evidence>
<sequence>MHGVLSMMNLNIMVYFYKQKPSLSLIQSINYMCYVMSILRIFVKKYNLREVHLKLSIMEFTYILKSNRPYSPIPQQQMKESQSSFKIKKKGETSLNMLIQQRKSSNHLLKKEIWLQFMELTMQQFKMSSSALKNFAKKKKERGLKERGRKKKEGLSRKKKKLKDQEDKKRKKDSAQSKKSLKDSKESKKKKMKEDVKKKRNSVLSKLNTNKNSNNKNNNSTNNRSIKIKLIMKANIMTSTNKTNIELFNKIYKILNYIKSINQSYIHTDKQNDKQINKQLINITQIREFFKIVLYNSKQVIYLFICQNIKQIY</sequence>
<evidence type="ECO:0000256" key="2">
    <source>
        <dbReference type="SAM" id="Phobius"/>
    </source>
</evidence>
<dbReference type="KEGG" id="tet:TTHERM_000427459"/>
<feature type="region of interest" description="Disordered" evidence="1">
    <location>
        <begin position="133"/>
        <end position="222"/>
    </location>
</feature>
<feature type="compositionally biased region" description="Low complexity" evidence="1">
    <location>
        <begin position="202"/>
        <end position="222"/>
    </location>
</feature>
<name>W7XC55_TETTS</name>
<feature type="transmembrane region" description="Helical" evidence="2">
    <location>
        <begin position="23"/>
        <end position="43"/>
    </location>
</feature>
<keyword evidence="2" id="KW-0472">Membrane</keyword>
<reference evidence="4" key="1">
    <citation type="journal article" date="2006" name="PLoS Biol.">
        <title>Macronuclear genome sequence of the ciliate Tetrahymena thermophila, a model eukaryote.</title>
        <authorList>
            <person name="Eisen J.A."/>
            <person name="Coyne R.S."/>
            <person name="Wu M."/>
            <person name="Wu D."/>
            <person name="Thiagarajan M."/>
            <person name="Wortman J.R."/>
            <person name="Badger J.H."/>
            <person name="Ren Q."/>
            <person name="Amedeo P."/>
            <person name="Jones K.M."/>
            <person name="Tallon L.J."/>
            <person name="Delcher A.L."/>
            <person name="Salzberg S.L."/>
            <person name="Silva J.C."/>
            <person name="Haas B.J."/>
            <person name="Majoros W.H."/>
            <person name="Farzad M."/>
            <person name="Carlton J.M."/>
            <person name="Smith R.K. Jr."/>
            <person name="Garg J."/>
            <person name="Pearlman R.E."/>
            <person name="Karrer K.M."/>
            <person name="Sun L."/>
            <person name="Manning G."/>
            <person name="Elde N.C."/>
            <person name="Turkewitz A.P."/>
            <person name="Asai D.J."/>
            <person name="Wilkes D.E."/>
            <person name="Wang Y."/>
            <person name="Cai H."/>
            <person name="Collins K."/>
            <person name="Stewart B.A."/>
            <person name="Lee S.R."/>
            <person name="Wilamowska K."/>
            <person name="Weinberg Z."/>
            <person name="Ruzzo W.L."/>
            <person name="Wloga D."/>
            <person name="Gaertig J."/>
            <person name="Frankel J."/>
            <person name="Tsao C.-C."/>
            <person name="Gorovsky M.A."/>
            <person name="Keeling P.J."/>
            <person name="Waller R.F."/>
            <person name="Patron N.J."/>
            <person name="Cherry J.M."/>
            <person name="Stover N.A."/>
            <person name="Krieger C.J."/>
            <person name="del Toro C."/>
            <person name="Ryder H.F."/>
            <person name="Williamson S.C."/>
            <person name="Barbeau R.A."/>
            <person name="Hamilton E.P."/>
            <person name="Orias E."/>
        </authorList>
    </citation>
    <scope>NUCLEOTIDE SEQUENCE [LARGE SCALE GENOMIC DNA]</scope>
    <source>
        <strain evidence="4">SB210</strain>
    </source>
</reference>
<dbReference type="AlphaFoldDB" id="W7XC55"/>
<feature type="compositionally biased region" description="Basic residues" evidence="1">
    <location>
        <begin position="135"/>
        <end position="162"/>
    </location>
</feature>
<keyword evidence="2 3" id="KW-0812">Transmembrane</keyword>